<keyword evidence="7" id="KW-1185">Reference proteome</keyword>
<dbReference type="InterPro" id="IPR045269">
    <property type="entry name" value="Atg1-like"/>
</dbReference>
<dbReference type="GO" id="GO:0016301">
    <property type="term" value="F:kinase activity"/>
    <property type="evidence" value="ECO:0007669"/>
    <property type="project" value="UniProtKB-KW"/>
</dbReference>
<keyword evidence="1 3" id="KW-0547">Nucleotide-binding</keyword>
<dbReference type="RefSeq" id="WP_218253576.1">
    <property type="nucleotide sequence ID" value="NZ_JABXWD010000395.1"/>
</dbReference>
<evidence type="ECO:0000313" key="6">
    <source>
        <dbReference type="EMBL" id="MBV6342969.1"/>
    </source>
</evidence>
<evidence type="ECO:0000259" key="4">
    <source>
        <dbReference type="PROSITE" id="PS50006"/>
    </source>
</evidence>
<dbReference type="PROSITE" id="PS50006">
    <property type="entry name" value="FHA_DOMAIN"/>
    <property type="match status" value="1"/>
</dbReference>
<proteinExistence type="predicted"/>
<dbReference type="PROSITE" id="PS00108">
    <property type="entry name" value="PROTEIN_KINASE_ST"/>
    <property type="match status" value="1"/>
</dbReference>
<protein>
    <submittedName>
        <fullName evidence="6">Protein kinase</fullName>
    </submittedName>
</protein>
<dbReference type="PROSITE" id="PS00107">
    <property type="entry name" value="PROTEIN_KINASE_ATP"/>
    <property type="match status" value="1"/>
</dbReference>
<feature type="domain" description="Protein kinase" evidence="5">
    <location>
        <begin position="215"/>
        <end position="506"/>
    </location>
</feature>
<keyword evidence="6" id="KW-0418">Kinase</keyword>
<dbReference type="InterPro" id="IPR017441">
    <property type="entry name" value="Protein_kinase_ATP_BS"/>
</dbReference>
<dbReference type="CDD" id="cd14014">
    <property type="entry name" value="STKc_PknB_like"/>
    <property type="match status" value="1"/>
</dbReference>
<dbReference type="PROSITE" id="PS50011">
    <property type="entry name" value="PROTEIN_KINASE_DOM"/>
    <property type="match status" value="1"/>
</dbReference>
<reference evidence="6 7" key="1">
    <citation type="journal article" date="2020" name="J Geophys Res Biogeosci">
        <title>Magnetotaxis as an Adaptation to Enable Bacterial Shuttling of Microbial Sulfur and Sulfur Cycling Across Aquatic Oxic#Anoxic Interfaces.</title>
        <authorList>
            <person name="Li J."/>
            <person name="Liu P."/>
            <person name="Wang J."/>
            <person name="Roberts A.P."/>
            <person name="Pan Y."/>
        </authorList>
    </citation>
    <scope>NUCLEOTIDE SEQUENCE [LARGE SCALE GENOMIC DNA]</scope>
    <source>
        <strain evidence="6 7">MYR-1_YQ</strain>
    </source>
</reference>
<dbReference type="InterPro" id="IPR008271">
    <property type="entry name" value="Ser/Thr_kinase_AS"/>
</dbReference>
<dbReference type="InterPro" id="IPR000719">
    <property type="entry name" value="Prot_kinase_dom"/>
</dbReference>
<keyword evidence="6" id="KW-0808">Transferase</keyword>
<evidence type="ECO:0000313" key="7">
    <source>
        <dbReference type="Proteomes" id="UP001196980"/>
    </source>
</evidence>
<organism evidence="6 7">
    <name type="scientific">Candidatus Magnetobacterium casense</name>
    <dbReference type="NCBI Taxonomy" id="1455061"/>
    <lineage>
        <taxon>Bacteria</taxon>
        <taxon>Pseudomonadati</taxon>
        <taxon>Nitrospirota</taxon>
        <taxon>Thermodesulfovibrionia</taxon>
        <taxon>Thermodesulfovibrionales</taxon>
        <taxon>Candidatus Magnetobacteriaceae</taxon>
        <taxon>Candidatus Magnetobacterium</taxon>
    </lineage>
</organism>
<evidence type="ECO:0000256" key="3">
    <source>
        <dbReference type="PROSITE-ProRule" id="PRU10141"/>
    </source>
</evidence>
<gene>
    <name evidence="6" type="ORF">HWQ67_15410</name>
</gene>
<dbReference type="CDD" id="cd00060">
    <property type="entry name" value="FHA"/>
    <property type="match status" value="1"/>
</dbReference>
<evidence type="ECO:0000259" key="5">
    <source>
        <dbReference type="PROSITE" id="PS50011"/>
    </source>
</evidence>
<feature type="binding site" evidence="3">
    <location>
        <position position="245"/>
    </location>
    <ligand>
        <name>ATP</name>
        <dbReference type="ChEBI" id="CHEBI:30616"/>
    </ligand>
</feature>
<sequence length="506" mass="56530">MIDIRLDIFDGHTKIQTVVLNEPSTLLIGRSKKAHLQVGAIDRNISRNHCMLEIRPTRCFLMDLNSRNGTFVNKKKIVKHVLTDGDEITLGNITIRVALTKAVIEKICCNICKKDATDEVINLFGKSITFHDYTCITCQDKTMELLTNKADARHQQIHKEEIRSSFNCHACKKDLSAEANRDGLAYELEDSIYLCPQCTSVKCTQKDSFLADNQYILLNEVGRGGMGIVYRAVHQNTRRMCAVKKIHPSVIYDDRYIMLFEREIAVQSKVIHPNLVRLLDKGATGETCYFVSELLPGGSVSNLLLKSTSKRIPAPLACSITIDILKGLSALHENGFIHRDIKPSNFLLSLPGETGSYRAKICDYGLAKSYEDAGNSFFDITKTGGGFAGSIMYMSPELIKNYKYSKPPVDVYSVGVSLYYMLTGTYTVDISRLPSERSDNSGLTRHAVELVLDEPAVELLKRDPTLPLSLARVVDKAVSKNAYASFQTANEFIEGLENVMKKEGWC</sequence>
<dbReference type="SMART" id="SM00220">
    <property type="entry name" value="S_TKc"/>
    <property type="match status" value="1"/>
</dbReference>
<dbReference type="SMART" id="SM00240">
    <property type="entry name" value="FHA"/>
    <property type="match status" value="1"/>
</dbReference>
<dbReference type="EMBL" id="JABXWD010000395">
    <property type="protein sequence ID" value="MBV6342969.1"/>
    <property type="molecule type" value="Genomic_DNA"/>
</dbReference>
<dbReference type="Pfam" id="PF00498">
    <property type="entry name" value="FHA"/>
    <property type="match status" value="1"/>
</dbReference>
<dbReference type="Proteomes" id="UP001196980">
    <property type="component" value="Unassembled WGS sequence"/>
</dbReference>
<evidence type="ECO:0000256" key="2">
    <source>
        <dbReference type="ARBA" id="ARBA00022840"/>
    </source>
</evidence>
<dbReference type="InterPro" id="IPR000253">
    <property type="entry name" value="FHA_dom"/>
</dbReference>
<dbReference type="Pfam" id="PF00069">
    <property type="entry name" value="Pkinase"/>
    <property type="match status" value="1"/>
</dbReference>
<evidence type="ECO:0000256" key="1">
    <source>
        <dbReference type="ARBA" id="ARBA00022741"/>
    </source>
</evidence>
<comment type="caution">
    <text evidence="6">The sequence shown here is derived from an EMBL/GenBank/DDBJ whole genome shotgun (WGS) entry which is preliminary data.</text>
</comment>
<name>A0ABS6S3L8_9BACT</name>
<dbReference type="PANTHER" id="PTHR24348">
    <property type="entry name" value="SERINE/THREONINE-PROTEIN KINASE UNC-51-RELATED"/>
    <property type="match status" value="1"/>
</dbReference>
<keyword evidence="2 3" id="KW-0067">ATP-binding</keyword>
<accession>A0ABS6S3L8</accession>
<feature type="domain" description="FHA" evidence="4">
    <location>
        <begin position="26"/>
        <end position="77"/>
    </location>
</feature>